<keyword evidence="4 9" id="KW-0812">Transmembrane</keyword>
<evidence type="ECO:0000256" key="4">
    <source>
        <dbReference type="ARBA" id="ARBA00022692"/>
    </source>
</evidence>
<evidence type="ECO:0000256" key="5">
    <source>
        <dbReference type="ARBA" id="ARBA00022737"/>
    </source>
</evidence>
<feature type="transmembrane region" description="Helical" evidence="11">
    <location>
        <begin position="181"/>
        <end position="200"/>
    </location>
</feature>
<protein>
    <submittedName>
        <fullName evidence="12">Mitochondrial carrier protein, putative</fullName>
    </submittedName>
</protein>
<dbReference type="GeneID" id="39734505"/>
<keyword evidence="5" id="KW-0677">Repeat</keyword>
<dbReference type="Pfam" id="PF00153">
    <property type="entry name" value="Mito_carr"/>
    <property type="match status" value="3"/>
</dbReference>
<proteinExistence type="inferred from homology"/>
<dbReference type="PANTHER" id="PTHR45758">
    <property type="entry name" value="MITOFERRIN-1-RELATED"/>
    <property type="match status" value="1"/>
</dbReference>
<dbReference type="PRINTS" id="PR00926">
    <property type="entry name" value="MITOCARRIER"/>
</dbReference>
<dbReference type="SUPFAM" id="SSF103506">
    <property type="entry name" value="Mitochondrial carrier"/>
    <property type="match status" value="1"/>
</dbReference>
<feature type="repeat" description="Solcar" evidence="9">
    <location>
        <begin position="214"/>
        <end position="303"/>
    </location>
</feature>
<evidence type="ECO:0000256" key="7">
    <source>
        <dbReference type="ARBA" id="ARBA00023128"/>
    </source>
</evidence>
<organism evidence="12 13">
    <name type="scientific">Plasmodium relictum</name>
    <dbReference type="NCBI Taxonomy" id="85471"/>
    <lineage>
        <taxon>Eukaryota</taxon>
        <taxon>Sar</taxon>
        <taxon>Alveolata</taxon>
        <taxon>Apicomplexa</taxon>
        <taxon>Aconoidasida</taxon>
        <taxon>Haemosporida</taxon>
        <taxon>Plasmodiidae</taxon>
        <taxon>Plasmodium</taxon>
        <taxon>Plasmodium (Haemamoeba)</taxon>
    </lineage>
</organism>
<dbReference type="Proteomes" id="UP000220158">
    <property type="component" value="Chromosome 2"/>
</dbReference>
<keyword evidence="6 11" id="KW-1133">Transmembrane helix</keyword>
<evidence type="ECO:0000256" key="11">
    <source>
        <dbReference type="SAM" id="Phobius"/>
    </source>
</evidence>
<keyword evidence="7" id="KW-0496">Mitochondrion</keyword>
<evidence type="ECO:0000313" key="12">
    <source>
        <dbReference type="EMBL" id="CRH03061.1"/>
    </source>
</evidence>
<dbReference type="OMA" id="VWVPIDV"/>
<keyword evidence="8 9" id="KW-0472">Membrane</keyword>
<gene>
    <name evidence="12" type="ORF">PRELSG_0208600</name>
</gene>
<dbReference type="PANTHER" id="PTHR45758:SF19">
    <property type="entry name" value="CARRIER PROTEIN, PUTATIVE-RELATED"/>
    <property type="match status" value="1"/>
</dbReference>
<dbReference type="PROSITE" id="PS50920">
    <property type="entry name" value="SOLCAR"/>
    <property type="match status" value="3"/>
</dbReference>
<comment type="subcellular location">
    <subcellularLocation>
        <location evidence="1">Mitochondrion membrane</location>
        <topology evidence="1">Multi-pass membrane protein</topology>
    </subcellularLocation>
</comment>
<evidence type="ECO:0000256" key="3">
    <source>
        <dbReference type="ARBA" id="ARBA00022448"/>
    </source>
</evidence>
<dbReference type="EMBL" id="LN835297">
    <property type="protein sequence ID" value="CRH03061.1"/>
    <property type="molecule type" value="Genomic_DNA"/>
</dbReference>
<feature type="transmembrane region" description="Helical" evidence="11">
    <location>
        <begin position="12"/>
        <end position="30"/>
    </location>
</feature>
<feature type="transmembrane region" description="Helical" evidence="11">
    <location>
        <begin position="220"/>
        <end position="240"/>
    </location>
</feature>
<evidence type="ECO:0000256" key="2">
    <source>
        <dbReference type="ARBA" id="ARBA00006375"/>
    </source>
</evidence>
<evidence type="ECO:0000256" key="8">
    <source>
        <dbReference type="ARBA" id="ARBA00023136"/>
    </source>
</evidence>
<name>A0A1J1HGU8_PLARL</name>
<comment type="similarity">
    <text evidence="2 10">Belongs to the mitochondrial carrier (TC 2.A.29) family.</text>
</comment>
<evidence type="ECO:0000256" key="10">
    <source>
        <dbReference type="RuleBase" id="RU000488"/>
    </source>
</evidence>
<feature type="transmembrane region" description="Helical" evidence="11">
    <location>
        <begin position="73"/>
        <end position="95"/>
    </location>
</feature>
<dbReference type="InterPro" id="IPR023395">
    <property type="entry name" value="MCP_dom_sf"/>
</dbReference>
<dbReference type="OrthoDB" id="250329at2759"/>
<dbReference type="InterPro" id="IPR002067">
    <property type="entry name" value="MCP"/>
</dbReference>
<dbReference type="InterPro" id="IPR018108">
    <property type="entry name" value="MCP_transmembrane"/>
</dbReference>
<dbReference type="GO" id="GO:0015093">
    <property type="term" value="F:ferrous iron transmembrane transporter activity"/>
    <property type="evidence" value="ECO:0007669"/>
    <property type="project" value="TreeGrafter"/>
</dbReference>
<dbReference type="VEuPathDB" id="PlasmoDB:PRELSG_0208600"/>
<evidence type="ECO:0000256" key="1">
    <source>
        <dbReference type="ARBA" id="ARBA00004225"/>
    </source>
</evidence>
<evidence type="ECO:0000313" key="13">
    <source>
        <dbReference type="Proteomes" id="UP000220158"/>
    </source>
</evidence>
<dbReference type="AlphaFoldDB" id="A0A1J1HGU8"/>
<keyword evidence="13" id="KW-1185">Reference proteome</keyword>
<feature type="repeat" description="Solcar" evidence="9">
    <location>
        <begin position="118"/>
        <end position="206"/>
    </location>
</feature>
<evidence type="ECO:0000256" key="6">
    <source>
        <dbReference type="ARBA" id="ARBA00022989"/>
    </source>
</evidence>
<reference evidence="12 13" key="1">
    <citation type="submission" date="2015-04" db="EMBL/GenBank/DDBJ databases">
        <authorList>
            <consortium name="Pathogen Informatics"/>
        </authorList>
    </citation>
    <scope>NUCLEOTIDE SEQUENCE [LARGE SCALE GENOMIC DNA]</scope>
    <source>
        <strain evidence="12 13">SGS1</strain>
    </source>
</reference>
<sequence length="312" mass="36835">MKDDEVNNLGNMLYTLLGSVFASIISRTLLYPLDTIKTNKQVHINNYKTYQNFDKFFFFSFIKKFGFKGLYKGFLFASLTTIPATSLYFCCFEYLKLKRIDFKKKYKEKSEDENFDHLNYFDYFSLGLLAEIISCIIFVPIDVVKERLQAQKYLQLREYNKSYYLIKDLINRDGFFRLYRGYTSTCLTYGMFGGFFFFFQNIGQKLMKELSIESSNFNSFQLNLICSFLSGLITSPFDVVRIRYQIQEKNKTLFYYNNSFDGINKLLKEGNIFNLFKGNIYRCSLLCLSMSINVTIIEILKKILNNTNNIKN</sequence>
<dbReference type="GO" id="GO:0048250">
    <property type="term" value="P:iron import into the mitochondrion"/>
    <property type="evidence" value="ECO:0007669"/>
    <property type="project" value="TreeGrafter"/>
</dbReference>
<dbReference type="Gene3D" id="1.50.40.10">
    <property type="entry name" value="Mitochondrial carrier domain"/>
    <property type="match status" value="1"/>
</dbReference>
<accession>A0A1J1HGU8</accession>
<feature type="repeat" description="Solcar" evidence="9">
    <location>
        <begin position="10"/>
        <end position="98"/>
    </location>
</feature>
<dbReference type="RefSeq" id="XP_028535548.1">
    <property type="nucleotide sequence ID" value="XM_028679872.1"/>
</dbReference>
<dbReference type="KEGG" id="prel:PRELSG_0208600"/>
<keyword evidence="3 10" id="KW-0813">Transport</keyword>
<dbReference type="GO" id="GO:0031966">
    <property type="term" value="C:mitochondrial membrane"/>
    <property type="evidence" value="ECO:0007669"/>
    <property type="project" value="UniProtKB-SubCell"/>
</dbReference>
<evidence type="ECO:0000256" key="9">
    <source>
        <dbReference type="PROSITE-ProRule" id="PRU00282"/>
    </source>
</evidence>